<dbReference type="EMBL" id="KZ084127">
    <property type="protein sequence ID" value="OSC99519.1"/>
    <property type="molecule type" value="Genomic_DNA"/>
</dbReference>
<dbReference type="Proteomes" id="UP000193067">
    <property type="component" value="Unassembled WGS sequence"/>
</dbReference>
<reference evidence="1 2" key="1">
    <citation type="journal article" date="2015" name="Biotechnol. Biofuels">
        <title>Enhanced degradation of softwood versus hardwood by the white-rot fungus Pycnoporus coccineus.</title>
        <authorList>
            <person name="Couturier M."/>
            <person name="Navarro D."/>
            <person name="Chevret D."/>
            <person name="Henrissat B."/>
            <person name="Piumi F."/>
            <person name="Ruiz-Duenas F.J."/>
            <person name="Martinez A.T."/>
            <person name="Grigoriev I.V."/>
            <person name="Riley R."/>
            <person name="Lipzen A."/>
            <person name="Berrin J.G."/>
            <person name="Master E.R."/>
            <person name="Rosso M.N."/>
        </authorList>
    </citation>
    <scope>NUCLEOTIDE SEQUENCE [LARGE SCALE GENOMIC DNA]</scope>
    <source>
        <strain evidence="1 2">BRFM310</strain>
    </source>
</reference>
<sequence>MSPILQSVPLAPALTTSNDLSPSLPLSIACSPACLLSPRLFARLVLWCTFILSRCLTLTPVCPLSSYPPSHPTPTPTPTPLPPLFSFVVHTCPSPCFCLVLLLRAHACIASNCCSPLVS</sequence>
<gene>
    <name evidence="1" type="ORF">PYCCODRAFT_832887</name>
</gene>
<name>A0A1Y2IED3_TRAC3</name>
<evidence type="ECO:0000313" key="1">
    <source>
        <dbReference type="EMBL" id="OSC99519.1"/>
    </source>
</evidence>
<accession>A0A1Y2IED3</accession>
<protein>
    <submittedName>
        <fullName evidence="1">Uncharacterized protein</fullName>
    </submittedName>
</protein>
<evidence type="ECO:0000313" key="2">
    <source>
        <dbReference type="Proteomes" id="UP000193067"/>
    </source>
</evidence>
<organism evidence="1 2">
    <name type="scientific">Trametes coccinea (strain BRFM310)</name>
    <name type="common">Pycnoporus coccineus</name>
    <dbReference type="NCBI Taxonomy" id="1353009"/>
    <lineage>
        <taxon>Eukaryota</taxon>
        <taxon>Fungi</taxon>
        <taxon>Dikarya</taxon>
        <taxon>Basidiomycota</taxon>
        <taxon>Agaricomycotina</taxon>
        <taxon>Agaricomycetes</taxon>
        <taxon>Polyporales</taxon>
        <taxon>Polyporaceae</taxon>
        <taxon>Trametes</taxon>
    </lineage>
</organism>
<proteinExistence type="predicted"/>
<dbReference type="AlphaFoldDB" id="A0A1Y2IED3"/>
<keyword evidence="2" id="KW-1185">Reference proteome</keyword>